<sequence>MDNEPNVILRGGPADGEVRRLPELGEPMPYEDEGGGSITYFDTGETAEQAGVALRVYEPHRRPG</sequence>
<gene>
    <name evidence="2" type="ORF">EXE58_05985</name>
</gene>
<protein>
    <submittedName>
        <fullName evidence="2">Uncharacterized protein</fullName>
    </submittedName>
</protein>
<proteinExistence type="predicted"/>
<feature type="region of interest" description="Disordered" evidence="1">
    <location>
        <begin position="1"/>
        <end position="45"/>
    </location>
</feature>
<dbReference type="EMBL" id="CP038436">
    <property type="protein sequence ID" value="QBX55047.1"/>
    <property type="molecule type" value="Genomic_DNA"/>
</dbReference>
<organism evidence="2 3">
    <name type="scientific">Nocardioides seonyuensis</name>
    <dbReference type="NCBI Taxonomy" id="2518371"/>
    <lineage>
        <taxon>Bacteria</taxon>
        <taxon>Bacillati</taxon>
        <taxon>Actinomycetota</taxon>
        <taxon>Actinomycetes</taxon>
        <taxon>Propionibacteriales</taxon>
        <taxon>Nocardioidaceae</taxon>
        <taxon>Nocardioides</taxon>
    </lineage>
</organism>
<dbReference type="Proteomes" id="UP000294853">
    <property type="component" value="Chromosome"/>
</dbReference>
<dbReference type="KEGG" id="nsn:EXE58_05985"/>
<accession>A0A4P7IG92</accession>
<evidence type="ECO:0000313" key="2">
    <source>
        <dbReference type="EMBL" id="QBX55047.1"/>
    </source>
</evidence>
<name>A0A4P7IG92_9ACTN</name>
<reference evidence="2 3" key="1">
    <citation type="submission" date="2019-03" db="EMBL/GenBank/DDBJ databases">
        <title>Three New Species of Nocardioides, Nocardioides euryhalodurans sp. nov., Nocardioides seonyuensis sp. nov. and Nocardioides eburneoflavus sp. nov. Iolated from Soil.</title>
        <authorList>
            <person name="Roh S.G."/>
            <person name="Lee C."/>
            <person name="Kim M.-K."/>
            <person name="Kim S.B."/>
        </authorList>
    </citation>
    <scope>NUCLEOTIDE SEQUENCE [LARGE SCALE GENOMIC DNA]</scope>
    <source>
        <strain evidence="2 3">MMS17-SY207-3</strain>
    </source>
</reference>
<dbReference type="OrthoDB" id="3402203at2"/>
<dbReference type="RefSeq" id="WP_135267015.1">
    <property type="nucleotide sequence ID" value="NZ_CP038436.1"/>
</dbReference>
<keyword evidence="3" id="KW-1185">Reference proteome</keyword>
<evidence type="ECO:0000313" key="3">
    <source>
        <dbReference type="Proteomes" id="UP000294853"/>
    </source>
</evidence>
<evidence type="ECO:0000256" key="1">
    <source>
        <dbReference type="SAM" id="MobiDB-lite"/>
    </source>
</evidence>
<dbReference type="AlphaFoldDB" id="A0A4P7IG92"/>